<evidence type="ECO:0000256" key="3">
    <source>
        <dbReference type="ARBA" id="ARBA00004065"/>
    </source>
</evidence>
<protein>
    <recommendedName>
        <fullName evidence="7 14">Ribonuclease HII</fullName>
        <shortName evidence="14">RNase HII</shortName>
        <ecNumber evidence="6 14">3.1.26.4</ecNumber>
    </recommendedName>
</protein>
<dbReference type="InterPro" id="IPR024567">
    <property type="entry name" value="RNase_HII/HIII_dom"/>
</dbReference>
<evidence type="ECO:0000256" key="15">
    <source>
        <dbReference type="PROSITE-ProRule" id="PRU01319"/>
    </source>
</evidence>
<evidence type="ECO:0000256" key="16">
    <source>
        <dbReference type="RuleBase" id="RU003515"/>
    </source>
</evidence>
<evidence type="ECO:0000313" key="19">
    <source>
        <dbReference type="Proteomes" id="UP000777784"/>
    </source>
</evidence>
<dbReference type="GO" id="GO:0005737">
    <property type="term" value="C:cytoplasm"/>
    <property type="evidence" value="ECO:0007669"/>
    <property type="project" value="UniProtKB-SubCell"/>
</dbReference>
<comment type="caution">
    <text evidence="18">The sequence shown here is derived from an EMBL/GenBank/DDBJ whole genome shotgun (WGS) entry which is preliminary data.</text>
</comment>
<dbReference type="GO" id="GO:0006298">
    <property type="term" value="P:mismatch repair"/>
    <property type="evidence" value="ECO:0007669"/>
    <property type="project" value="TreeGrafter"/>
</dbReference>
<name>A0A948RXG1_UNCEI</name>
<comment type="cofactor">
    <cofactor evidence="14 15">
        <name>Mn(2+)</name>
        <dbReference type="ChEBI" id="CHEBI:29035"/>
    </cofactor>
    <cofactor evidence="14 15">
        <name>Mg(2+)</name>
        <dbReference type="ChEBI" id="CHEBI:18420"/>
    </cofactor>
    <text evidence="14 15">Manganese or magnesium. Binds 1 divalent metal ion per monomer in the absence of substrate. May bind a second metal ion after substrate binding.</text>
</comment>
<sequence>MARSGGSALPDSRWETKLRRAGLNPVAGVDEAGRGCLAGPVVAAAVILSPGTRLPGLNDSKKLSLTQREQMFALLSSRAEYLTWAWSGPREIDRFNILQATFMAMRRALSRLPVLPAMVLVDGSMTIPGWSGPQEALIRGDGRCRSIAAAGVVAKVVRDRLMERCHNLYPQFGFNNNRGYGTPDHLLALMLKGPCPLHRRSFAPVAMTRQGFFLQTPPSA</sequence>
<keyword evidence="8 14" id="KW-0963">Cytoplasm</keyword>
<evidence type="ECO:0000256" key="14">
    <source>
        <dbReference type="HAMAP-Rule" id="MF_00052"/>
    </source>
</evidence>
<evidence type="ECO:0000313" key="18">
    <source>
        <dbReference type="EMBL" id="MBU2691337.1"/>
    </source>
</evidence>
<feature type="binding site" evidence="14 15">
    <location>
        <position position="122"/>
    </location>
    <ligand>
        <name>a divalent metal cation</name>
        <dbReference type="ChEBI" id="CHEBI:60240"/>
    </ligand>
</feature>
<comment type="cofactor">
    <cofactor evidence="2">
        <name>Mg(2+)</name>
        <dbReference type="ChEBI" id="CHEBI:18420"/>
    </cofactor>
</comment>
<evidence type="ECO:0000256" key="12">
    <source>
        <dbReference type="ARBA" id="ARBA00022801"/>
    </source>
</evidence>
<feature type="domain" description="RNase H type-2" evidence="17">
    <location>
        <begin position="24"/>
        <end position="214"/>
    </location>
</feature>
<dbReference type="InterPro" id="IPR022898">
    <property type="entry name" value="RNase_HII"/>
</dbReference>
<keyword evidence="9 14" id="KW-0540">Nuclease</keyword>
<dbReference type="EC" id="3.1.26.4" evidence="6 14"/>
<dbReference type="GO" id="GO:0004523">
    <property type="term" value="F:RNA-DNA hybrid ribonuclease activity"/>
    <property type="evidence" value="ECO:0007669"/>
    <property type="project" value="UniProtKB-UniRule"/>
</dbReference>
<evidence type="ECO:0000256" key="5">
    <source>
        <dbReference type="ARBA" id="ARBA00007383"/>
    </source>
</evidence>
<comment type="function">
    <text evidence="3 14 16">Endonuclease that specifically degrades the RNA of RNA-DNA hybrids.</text>
</comment>
<dbReference type="AlphaFoldDB" id="A0A948RXG1"/>
<keyword evidence="12 14" id="KW-0378">Hydrolase</keyword>
<evidence type="ECO:0000256" key="1">
    <source>
        <dbReference type="ARBA" id="ARBA00000077"/>
    </source>
</evidence>
<evidence type="ECO:0000259" key="17">
    <source>
        <dbReference type="PROSITE" id="PS51975"/>
    </source>
</evidence>
<dbReference type="PANTHER" id="PTHR10954">
    <property type="entry name" value="RIBONUCLEASE H2 SUBUNIT A"/>
    <property type="match status" value="1"/>
</dbReference>
<dbReference type="InterPro" id="IPR012337">
    <property type="entry name" value="RNaseH-like_sf"/>
</dbReference>
<evidence type="ECO:0000256" key="2">
    <source>
        <dbReference type="ARBA" id="ARBA00001946"/>
    </source>
</evidence>
<gene>
    <name evidence="14" type="primary">rnhB</name>
    <name evidence="18" type="ORF">KJ970_10470</name>
</gene>
<evidence type="ECO:0000256" key="8">
    <source>
        <dbReference type="ARBA" id="ARBA00022490"/>
    </source>
</evidence>
<dbReference type="Pfam" id="PF01351">
    <property type="entry name" value="RNase_HII"/>
    <property type="match status" value="1"/>
</dbReference>
<dbReference type="SUPFAM" id="SSF53098">
    <property type="entry name" value="Ribonuclease H-like"/>
    <property type="match status" value="1"/>
</dbReference>
<keyword evidence="11 14" id="KW-0255">Endonuclease</keyword>
<evidence type="ECO:0000256" key="11">
    <source>
        <dbReference type="ARBA" id="ARBA00022759"/>
    </source>
</evidence>
<comment type="catalytic activity">
    <reaction evidence="1 14 15 16">
        <text>Endonucleolytic cleavage to 5'-phosphomonoester.</text>
        <dbReference type="EC" id="3.1.26.4"/>
    </reaction>
</comment>
<dbReference type="InterPro" id="IPR036397">
    <property type="entry name" value="RNaseH_sf"/>
</dbReference>
<dbReference type="PROSITE" id="PS51975">
    <property type="entry name" value="RNASE_H_2"/>
    <property type="match status" value="1"/>
</dbReference>
<reference evidence="18" key="1">
    <citation type="submission" date="2021-05" db="EMBL/GenBank/DDBJ databases">
        <title>Energy efficiency and biological interactions define the core microbiome of deep oligotrophic groundwater.</title>
        <authorList>
            <person name="Mehrshad M."/>
            <person name="Lopez-Fernandez M."/>
            <person name="Bell E."/>
            <person name="Bernier-Latmani R."/>
            <person name="Bertilsson S."/>
            <person name="Dopson M."/>
        </authorList>
    </citation>
    <scope>NUCLEOTIDE SEQUENCE</scope>
    <source>
        <strain evidence="18">Modern_marine.mb.64</strain>
    </source>
</reference>
<dbReference type="NCBIfam" id="NF000595">
    <property type="entry name" value="PRK00015.1-3"/>
    <property type="match status" value="1"/>
</dbReference>
<keyword evidence="10 14" id="KW-0479">Metal-binding</keyword>
<dbReference type="Gene3D" id="3.30.420.10">
    <property type="entry name" value="Ribonuclease H-like superfamily/Ribonuclease H"/>
    <property type="match status" value="1"/>
</dbReference>
<dbReference type="HAMAP" id="MF_00052_B">
    <property type="entry name" value="RNase_HII_B"/>
    <property type="match status" value="1"/>
</dbReference>
<evidence type="ECO:0000256" key="13">
    <source>
        <dbReference type="ARBA" id="ARBA00023211"/>
    </source>
</evidence>
<evidence type="ECO:0000256" key="6">
    <source>
        <dbReference type="ARBA" id="ARBA00012180"/>
    </source>
</evidence>
<keyword evidence="13 14" id="KW-0464">Manganese</keyword>
<dbReference type="InterPro" id="IPR001352">
    <property type="entry name" value="RNase_HII/HIII"/>
</dbReference>
<comment type="subcellular location">
    <subcellularLocation>
        <location evidence="4 14">Cytoplasm</location>
    </subcellularLocation>
</comment>
<evidence type="ECO:0000256" key="9">
    <source>
        <dbReference type="ARBA" id="ARBA00022722"/>
    </source>
</evidence>
<accession>A0A948RXG1</accession>
<organism evidence="18 19">
    <name type="scientific">Eiseniibacteriota bacterium</name>
    <dbReference type="NCBI Taxonomy" id="2212470"/>
    <lineage>
        <taxon>Bacteria</taxon>
        <taxon>Candidatus Eiseniibacteriota</taxon>
    </lineage>
</organism>
<dbReference type="GO" id="GO:0043137">
    <property type="term" value="P:DNA replication, removal of RNA primer"/>
    <property type="evidence" value="ECO:0007669"/>
    <property type="project" value="TreeGrafter"/>
</dbReference>
<evidence type="ECO:0000256" key="4">
    <source>
        <dbReference type="ARBA" id="ARBA00004496"/>
    </source>
</evidence>
<dbReference type="GO" id="GO:0032299">
    <property type="term" value="C:ribonuclease H2 complex"/>
    <property type="evidence" value="ECO:0007669"/>
    <property type="project" value="TreeGrafter"/>
</dbReference>
<evidence type="ECO:0000256" key="10">
    <source>
        <dbReference type="ARBA" id="ARBA00022723"/>
    </source>
</evidence>
<feature type="binding site" evidence="14 15">
    <location>
        <position position="31"/>
    </location>
    <ligand>
        <name>a divalent metal cation</name>
        <dbReference type="ChEBI" id="CHEBI:60240"/>
    </ligand>
</feature>
<dbReference type="Proteomes" id="UP000777784">
    <property type="component" value="Unassembled WGS sequence"/>
</dbReference>
<dbReference type="GO" id="GO:0030145">
    <property type="term" value="F:manganese ion binding"/>
    <property type="evidence" value="ECO:0007669"/>
    <property type="project" value="UniProtKB-UniRule"/>
</dbReference>
<comment type="similarity">
    <text evidence="5 14 16">Belongs to the RNase HII family.</text>
</comment>
<dbReference type="PANTHER" id="PTHR10954:SF18">
    <property type="entry name" value="RIBONUCLEASE HII"/>
    <property type="match status" value="1"/>
</dbReference>
<dbReference type="CDD" id="cd07182">
    <property type="entry name" value="RNase_HII_bacteria_HII_like"/>
    <property type="match status" value="1"/>
</dbReference>
<dbReference type="GO" id="GO:0003723">
    <property type="term" value="F:RNA binding"/>
    <property type="evidence" value="ECO:0007669"/>
    <property type="project" value="UniProtKB-UniRule"/>
</dbReference>
<dbReference type="EMBL" id="JAHJDP010000056">
    <property type="protein sequence ID" value="MBU2691337.1"/>
    <property type="molecule type" value="Genomic_DNA"/>
</dbReference>
<evidence type="ECO:0000256" key="7">
    <source>
        <dbReference type="ARBA" id="ARBA00019179"/>
    </source>
</evidence>
<proteinExistence type="inferred from homology"/>
<feature type="binding site" evidence="14 15">
    <location>
        <position position="30"/>
    </location>
    <ligand>
        <name>a divalent metal cation</name>
        <dbReference type="ChEBI" id="CHEBI:60240"/>
    </ligand>
</feature>